<keyword evidence="4 7" id="KW-0812">Transmembrane</keyword>
<dbReference type="Gene3D" id="1.10.3720.10">
    <property type="entry name" value="MetI-like"/>
    <property type="match status" value="1"/>
</dbReference>
<evidence type="ECO:0000256" key="2">
    <source>
        <dbReference type="ARBA" id="ARBA00022448"/>
    </source>
</evidence>
<dbReference type="InterPro" id="IPR035906">
    <property type="entry name" value="MetI-like_sf"/>
</dbReference>
<dbReference type="EMBL" id="LQBL01000033">
    <property type="protein sequence ID" value="KUG51082.1"/>
    <property type="molecule type" value="Genomic_DNA"/>
</dbReference>
<reference evidence="9 10" key="1">
    <citation type="submission" date="2015-12" db="EMBL/GenBank/DDBJ databases">
        <title>Serinicoccus chungangenesis strain CD08_5 genome sequencing and assembly.</title>
        <authorList>
            <person name="Chander A.M."/>
            <person name="Kaur G."/>
            <person name="Nair G.R."/>
            <person name="Dhawan D.K."/>
            <person name="Kochhar R.K."/>
            <person name="Mayilraj S."/>
            <person name="Bhadada S.K."/>
        </authorList>
    </citation>
    <scope>NUCLEOTIDE SEQUENCE [LARGE SCALE GENOMIC DNA]</scope>
    <source>
        <strain evidence="9 10">CD08_5</strain>
    </source>
</reference>
<sequence>MAGRFIFDENVGVVNTALGWVGLGPVSWQSGGGPAMLVVLLMLTWSRVGLAAIIYLGALQNVDDHLHEAAALDGAGWWQRLRHVTVPQIQPTTFFLTVILVIETFQVFDLVWVMTGGGPGRATELLVTYAYAEGFEARQLGYGTALGVVVFVVILAATVLWWRAQRDAEESL</sequence>
<dbReference type="Proteomes" id="UP000054837">
    <property type="component" value="Unassembled WGS sequence"/>
</dbReference>
<keyword evidence="3" id="KW-1003">Cell membrane</keyword>
<comment type="caution">
    <text evidence="9">The sequence shown here is derived from an EMBL/GenBank/DDBJ whole genome shotgun (WGS) entry which is preliminary data.</text>
</comment>
<keyword evidence="6 7" id="KW-0472">Membrane</keyword>
<accession>A0A0W8I0I0</accession>
<evidence type="ECO:0000313" key="10">
    <source>
        <dbReference type="Proteomes" id="UP000054837"/>
    </source>
</evidence>
<dbReference type="STRING" id="767452.AVL62_12580"/>
<keyword evidence="10" id="KW-1185">Reference proteome</keyword>
<dbReference type="PANTHER" id="PTHR30193">
    <property type="entry name" value="ABC TRANSPORTER PERMEASE PROTEIN"/>
    <property type="match status" value="1"/>
</dbReference>
<dbReference type="GO" id="GO:0005886">
    <property type="term" value="C:plasma membrane"/>
    <property type="evidence" value="ECO:0007669"/>
    <property type="project" value="UniProtKB-SubCell"/>
</dbReference>
<evidence type="ECO:0000256" key="7">
    <source>
        <dbReference type="RuleBase" id="RU363032"/>
    </source>
</evidence>
<feature type="transmembrane region" description="Helical" evidence="7">
    <location>
        <begin position="35"/>
        <end position="58"/>
    </location>
</feature>
<organism evidence="9 10">
    <name type="scientific">Serinicoccus chungangensis</name>
    <dbReference type="NCBI Taxonomy" id="767452"/>
    <lineage>
        <taxon>Bacteria</taxon>
        <taxon>Bacillati</taxon>
        <taxon>Actinomycetota</taxon>
        <taxon>Actinomycetes</taxon>
        <taxon>Micrococcales</taxon>
        <taxon>Ornithinimicrobiaceae</taxon>
        <taxon>Serinicoccus</taxon>
    </lineage>
</organism>
<evidence type="ECO:0000313" key="9">
    <source>
        <dbReference type="EMBL" id="KUG51082.1"/>
    </source>
</evidence>
<dbReference type="InterPro" id="IPR051393">
    <property type="entry name" value="ABC_transporter_permease"/>
</dbReference>
<evidence type="ECO:0000256" key="4">
    <source>
        <dbReference type="ARBA" id="ARBA00022692"/>
    </source>
</evidence>
<dbReference type="AlphaFoldDB" id="A0A0W8I0I0"/>
<dbReference type="GO" id="GO:0055085">
    <property type="term" value="P:transmembrane transport"/>
    <property type="evidence" value="ECO:0007669"/>
    <property type="project" value="InterPro"/>
</dbReference>
<evidence type="ECO:0000256" key="1">
    <source>
        <dbReference type="ARBA" id="ARBA00004651"/>
    </source>
</evidence>
<feature type="transmembrane region" description="Helical" evidence="7">
    <location>
        <begin position="92"/>
        <end position="114"/>
    </location>
</feature>
<feature type="transmembrane region" description="Helical" evidence="7">
    <location>
        <begin position="140"/>
        <end position="162"/>
    </location>
</feature>
<dbReference type="InterPro" id="IPR000515">
    <property type="entry name" value="MetI-like"/>
</dbReference>
<dbReference type="PANTHER" id="PTHR30193:SF37">
    <property type="entry name" value="INNER MEMBRANE ABC TRANSPORTER PERMEASE PROTEIN YCJO"/>
    <property type="match status" value="1"/>
</dbReference>
<dbReference type="SUPFAM" id="SSF161098">
    <property type="entry name" value="MetI-like"/>
    <property type="match status" value="1"/>
</dbReference>
<comment type="similarity">
    <text evidence="7">Belongs to the binding-protein-dependent transport system permease family.</text>
</comment>
<feature type="domain" description="ABC transmembrane type-1" evidence="8">
    <location>
        <begin position="1"/>
        <end position="161"/>
    </location>
</feature>
<keyword evidence="5 7" id="KW-1133">Transmembrane helix</keyword>
<evidence type="ECO:0000259" key="8">
    <source>
        <dbReference type="PROSITE" id="PS50928"/>
    </source>
</evidence>
<evidence type="ECO:0000256" key="5">
    <source>
        <dbReference type="ARBA" id="ARBA00022989"/>
    </source>
</evidence>
<dbReference type="CDD" id="cd06261">
    <property type="entry name" value="TM_PBP2"/>
    <property type="match status" value="1"/>
</dbReference>
<evidence type="ECO:0000256" key="6">
    <source>
        <dbReference type="ARBA" id="ARBA00023136"/>
    </source>
</evidence>
<keyword evidence="2 7" id="KW-0813">Transport</keyword>
<dbReference type="PROSITE" id="PS50928">
    <property type="entry name" value="ABC_TM1"/>
    <property type="match status" value="1"/>
</dbReference>
<protein>
    <recommendedName>
        <fullName evidence="8">ABC transmembrane type-1 domain-containing protein</fullName>
    </recommendedName>
</protein>
<name>A0A0W8I0I0_9MICO</name>
<gene>
    <name evidence="9" type="ORF">AVL62_12580</name>
</gene>
<evidence type="ECO:0000256" key="3">
    <source>
        <dbReference type="ARBA" id="ARBA00022475"/>
    </source>
</evidence>
<dbReference type="Pfam" id="PF00528">
    <property type="entry name" value="BPD_transp_1"/>
    <property type="match status" value="1"/>
</dbReference>
<proteinExistence type="inferred from homology"/>
<comment type="subcellular location">
    <subcellularLocation>
        <location evidence="1 7">Cell membrane</location>
        <topology evidence="1 7">Multi-pass membrane protein</topology>
    </subcellularLocation>
</comment>